<sequence length="441" mass="45508">MDHIPDEVRDELEAYDNVVGTARGRKQVNGRDTGEEAIIVLVSRKLPDTQLDETQRLPRTVEVDGETVKIDVEEVGDPRPHASVRPAEPAKPDRKREWRPAPAGVSFGHPEITAGTLGSPPLRADEAGEPVVLTNAHVAAPIDAASEGDPILQPGPADGGTEEDQLGTLADYSQPTAGEPNETDSALVAVDPERYRGDVLGVGTLQGWTEGTMDDEYTKSGRTTGVTTGKLRGTDARVKVNGYHDEPTQFVGLDVFGPMSAGGDSGSIIGVEREDGLYGTDLLFAGSDRTTLGIPMETVQEVHGGLTPLDPGETGGGSGGGGGGSGGGGDDGSGGDGGDGGDGGEPDPDRFFRARVGNALRRRYGEVVRADAAGVDFRVETYLATLVVATGTTGDAALDAVGPVAAAADPEEVPVVVFPTGEGTDRLSSLDGRVLAVDVDV</sequence>
<proteinExistence type="predicted"/>
<evidence type="ECO:0000313" key="3">
    <source>
        <dbReference type="EMBL" id="MFC4359411.1"/>
    </source>
</evidence>
<dbReference type="InterPro" id="IPR057905">
    <property type="entry name" value="Nal1_N"/>
</dbReference>
<name>A0ABD5PET3_9EURY</name>
<feature type="domain" description="Nal1 N-terminal" evidence="2">
    <location>
        <begin position="18"/>
        <end position="72"/>
    </location>
</feature>
<evidence type="ECO:0000313" key="4">
    <source>
        <dbReference type="Proteomes" id="UP001595921"/>
    </source>
</evidence>
<organism evidence="3 4">
    <name type="scientific">Halobium salinum</name>
    <dbReference type="NCBI Taxonomy" id="1364940"/>
    <lineage>
        <taxon>Archaea</taxon>
        <taxon>Methanobacteriati</taxon>
        <taxon>Methanobacteriota</taxon>
        <taxon>Stenosarchaea group</taxon>
        <taxon>Halobacteria</taxon>
        <taxon>Halobacteriales</taxon>
        <taxon>Haloferacaceae</taxon>
        <taxon>Halobium</taxon>
    </lineage>
</organism>
<feature type="region of interest" description="Disordered" evidence="1">
    <location>
        <begin position="144"/>
        <end position="165"/>
    </location>
</feature>
<dbReference type="InterPro" id="IPR009003">
    <property type="entry name" value="Peptidase_S1_PA"/>
</dbReference>
<feature type="compositionally biased region" description="Gly residues" evidence="1">
    <location>
        <begin position="313"/>
        <end position="343"/>
    </location>
</feature>
<comment type="caution">
    <text evidence="3">The sequence shown here is derived from an EMBL/GenBank/DDBJ whole genome shotgun (WGS) entry which is preliminary data.</text>
</comment>
<dbReference type="AlphaFoldDB" id="A0ABD5PET3"/>
<feature type="region of interest" description="Disordered" evidence="1">
    <location>
        <begin position="75"/>
        <end position="121"/>
    </location>
</feature>
<accession>A0ABD5PET3</accession>
<keyword evidence="4" id="KW-1185">Reference proteome</keyword>
<protein>
    <recommendedName>
        <fullName evidence="2">Nal1 N-terminal domain-containing protein</fullName>
    </recommendedName>
</protein>
<dbReference type="SUPFAM" id="SSF50494">
    <property type="entry name" value="Trypsin-like serine proteases"/>
    <property type="match status" value="1"/>
</dbReference>
<dbReference type="RefSeq" id="WP_267621787.1">
    <property type="nucleotide sequence ID" value="NZ_JAODIW010000006.1"/>
</dbReference>
<gene>
    <name evidence="3" type="ORF">ACFO0N_15825</name>
</gene>
<feature type="region of interest" description="Disordered" evidence="1">
    <location>
        <begin position="303"/>
        <end position="351"/>
    </location>
</feature>
<reference evidence="3 4" key="1">
    <citation type="journal article" date="2019" name="Int. J. Syst. Evol. Microbiol.">
        <title>The Global Catalogue of Microorganisms (GCM) 10K type strain sequencing project: providing services to taxonomists for standard genome sequencing and annotation.</title>
        <authorList>
            <consortium name="The Broad Institute Genomics Platform"/>
            <consortium name="The Broad Institute Genome Sequencing Center for Infectious Disease"/>
            <person name="Wu L."/>
            <person name="Ma J."/>
        </authorList>
    </citation>
    <scope>NUCLEOTIDE SEQUENCE [LARGE SCALE GENOMIC DNA]</scope>
    <source>
        <strain evidence="3 4">CGMCC 1.12553</strain>
    </source>
</reference>
<dbReference type="Pfam" id="PF25608">
    <property type="entry name" value="NAL1_N"/>
    <property type="match status" value="1"/>
</dbReference>
<dbReference type="EMBL" id="JBHSDS010000008">
    <property type="protein sequence ID" value="MFC4359411.1"/>
    <property type="molecule type" value="Genomic_DNA"/>
</dbReference>
<dbReference type="Proteomes" id="UP001595921">
    <property type="component" value="Unassembled WGS sequence"/>
</dbReference>
<feature type="compositionally biased region" description="Basic and acidic residues" evidence="1">
    <location>
        <begin position="88"/>
        <end position="99"/>
    </location>
</feature>
<evidence type="ECO:0000259" key="2">
    <source>
        <dbReference type="Pfam" id="PF25608"/>
    </source>
</evidence>
<evidence type="ECO:0000256" key="1">
    <source>
        <dbReference type="SAM" id="MobiDB-lite"/>
    </source>
</evidence>